<organism evidence="1 2">
    <name type="scientific">Candidatus Schekmanbacteria bacterium RBG_13_48_7</name>
    <dbReference type="NCBI Taxonomy" id="1817878"/>
    <lineage>
        <taxon>Bacteria</taxon>
        <taxon>Candidatus Schekmaniibacteriota</taxon>
    </lineage>
</organism>
<comment type="caution">
    <text evidence="1">The sequence shown here is derived from an EMBL/GenBank/DDBJ whole genome shotgun (WGS) entry which is preliminary data.</text>
</comment>
<gene>
    <name evidence="1" type="ORF">A2161_17035</name>
</gene>
<dbReference type="AlphaFoldDB" id="A0A1F7S725"/>
<proteinExistence type="predicted"/>
<evidence type="ECO:0000313" key="2">
    <source>
        <dbReference type="Proteomes" id="UP000179266"/>
    </source>
</evidence>
<dbReference type="EMBL" id="MGDD01000023">
    <property type="protein sequence ID" value="OGL49058.1"/>
    <property type="molecule type" value="Genomic_DNA"/>
</dbReference>
<protein>
    <submittedName>
        <fullName evidence="1">Uncharacterized protein</fullName>
    </submittedName>
</protein>
<name>A0A1F7S725_9BACT</name>
<reference evidence="1 2" key="1">
    <citation type="journal article" date="2016" name="Nat. Commun.">
        <title>Thousands of microbial genomes shed light on interconnected biogeochemical processes in an aquifer system.</title>
        <authorList>
            <person name="Anantharaman K."/>
            <person name="Brown C.T."/>
            <person name="Hug L.A."/>
            <person name="Sharon I."/>
            <person name="Castelle C.J."/>
            <person name="Probst A.J."/>
            <person name="Thomas B.C."/>
            <person name="Singh A."/>
            <person name="Wilkins M.J."/>
            <person name="Karaoz U."/>
            <person name="Brodie E.L."/>
            <person name="Williams K.H."/>
            <person name="Hubbard S.S."/>
            <person name="Banfield J.F."/>
        </authorList>
    </citation>
    <scope>NUCLEOTIDE SEQUENCE [LARGE SCALE GENOMIC DNA]</scope>
</reference>
<accession>A0A1F7S725</accession>
<sequence length="149" mass="16649">MFEYNAGSQAVVGPDGSLLIPEEDTAALKFIMLIEGECTKTGPLKAAEKFNYSKARYYQLLDAFMSKGIEALINKKTGPKRNYRRTPEITKMVIRARFLDPDVSPEVIASRLQQEGRLIAIRSVERIINEYGLQKKPAHPISGDRSSSS</sequence>
<evidence type="ECO:0000313" key="1">
    <source>
        <dbReference type="EMBL" id="OGL49058.1"/>
    </source>
</evidence>
<dbReference type="Proteomes" id="UP000179266">
    <property type="component" value="Unassembled WGS sequence"/>
</dbReference>